<evidence type="ECO:0000256" key="1">
    <source>
        <dbReference type="SAM" id="MobiDB-lite"/>
    </source>
</evidence>
<reference evidence="2 3" key="1">
    <citation type="submission" date="2016-06" db="EMBL/GenBank/DDBJ databases">
        <authorList>
            <person name="Kjaerup R.B."/>
            <person name="Dalgaard T.S."/>
            <person name="Juul-Madsen H.R."/>
        </authorList>
    </citation>
    <scope>NUCLEOTIDE SEQUENCE [LARGE SCALE GENOMIC DNA]</scope>
    <source>
        <strain evidence="2 3">DSM 45577</strain>
    </source>
</reference>
<dbReference type="AlphaFoldDB" id="A0A1C6VBX5"/>
<protein>
    <submittedName>
        <fullName evidence="2">Uncharacterized protein</fullName>
    </submittedName>
</protein>
<dbReference type="STRING" id="683228.GA0070617_5266"/>
<proteinExistence type="predicted"/>
<feature type="region of interest" description="Disordered" evidence="1">
    <location>
        <begin position="1"/>
        <end position="65"/>
    </location>
</feature>
<accession>A0A1C6VBX5</accession>
<gene>
    <name evidence="2" type="ORF">GA0070617_5266</name>
</gene>
<feature type="compositionally biased region" description="Polar residues" evidence="1">
    <location>
        <begin position="46"/>
        <end position="56"/>
    </location>
</feature>
<organism evidence="2 3">
    <name type="scientific">Micromonospora yangpuensis</name>
    <dbReference type="NCBI Taxonomy" id="683228"/>
    <lineage>
        <taxon>Bacteria</taxon>
        <taxon>Bacillati</taxon>
        <taxon>Actinomycetota</taxon>
        <taxon>Actinomycetes</taxon>
        <taxon>Micromonosporales</taxon>
        <taxon>Micromonosporaceae</taxon>
        <taxon>Micromonospora</taxon>
    </lineage>
</organism>
<name>A0A1C6VBX5_9ACTN</name>
<dbReference type="Proteomes" id="UP000198937">
    <property type="component" value="Unassembled WGS sequence"/>
</dbReference>
<evidence type="ECO:0000313" key="2">
    <source>
        <dbReference type="EMBL" id="SCL63667.1"/>
    </source>
</evidence>
<evidence type="ECO:0000313" key="3">
    <source>
        <dbReference type="Proteomes" id="UP000198937"/>
    </source>
</evidence>
<sequence length="201" mass="20388">MAGAETARRRRSGGSRGRAGTEYATASPVPEGMATGSPATLAASYSGGQMTTTETAPSRPLDTGGVPGPRVIIDHVQVSTFGLDANVEVRLLAAGESSAGFATGPAVDGYVLRLCAVAAGAAVDELLRGDDQVGDRGRCFVEHAAVVPFGNCEVATVVVLLVCDGWVEQLAGSALVAGDPRQAVVRATLAAVNRRLEALLA</sequence>
<keyword evidence="3" id="KW-1185">Reference proteome</keyword>
<dbReference type="EMBL" id="FMIA01000002">
    <property type="protein sequence ID" value="SCL63667.1"/>
    <property type="molecule type" value="Genomic_DNA"/>
</dbReference>